<evidence type="ECO:0000313" key="8">
    <source>
        <dbReference type="Proteomes" id="UP000030689"/>
    </source>
</evidence>
<dbReference type="OrthoDB" id="1101113at2759"/>
<evidence type="ECO:0000256" key="1">
    <source>
        <dbReference type="ARBA" id="ARBA00004167"/>
    </source>
</evidence>
<keyword evidence="4" id="KW-0472">Membrane</keyword>
<keyword evidence="3" id="KW-1133">Transmembrane helix</keyword>
<organism evidence="7 8">
    <name type="scientific">Eutrema salsugineum</name>
    <name type="common">Saltwater cress</name>
    <name type="synonym">Sisymbrium salsugineum</name>
    <dbReference type="NCBI Taxonomy" id="72664"/>
    <lineage>
        <taxon>Eukaryota</taxon>
        <taxon>Viridiplantae</taxon>
        <taxon>Streptophyta</taxon>
        <taxon>Embryophyta</taxon>
        <taxon>Tracheophyta</taxon>
        <taxon>Spermatophyta</taxon>
        <taxon>Magnoliopsida</taxon>
        <taxon>eudicotyledons</taxon>
        <taxon>Gunneridae</taxon>
        <taxon>Pentapetalae</taxon>
        <taxon>rosids</taxon>
        <taxon>malvids</taxon>
        <taxon>Brassicales</taxon>
        <taxon>Brassicaceae</taxon>
        <taxon>Eutremeae</taxon>
        <taxon>Eutrema</taxon>
    </lineage>
</organism>
<comment type="similarity">
    <text evidence="5">Belongs to the ROH1 family.</text>
</comment>
<dbReference type="KEGG" id="eus:EUTSA_v10028740mg"/>
<keyword evidence="8" id="KW-1185">Reference proteome</keyword>
<dbReference type="OMA" id="IQAMTAN"/>
<evidence type="ECO:0000256" key="5">
    <source>
        <dbReference type="ARBA" id="ARBA00035114"/>
    </source>
</evidence>
<evidence type="ECO:0000313" key="7">
    <source>
        <dbReference type="EMBL" id="ESQ38377.1"/>
    </source>
</evidence>
<evidence type="ECO:0000256" key="6">
    <source>
        <dbReference type="SAM" id="MobiDB-lite"/>
    </source>
</evidence>
<keyword evidence="2" id="KW-0812">Transmembrane</keyword>
<dbReference type="AlphaFoldDB" id="V4L7Q9"/>
<feature type="compositionally biased region" description="Polar residues" evidence="6">
    <location>
        <begin position="177"/>
        <end position="189"/>
    </location>
</feature>
<evidence type="ECO:0000256" key="3">
    <source>
        <dbReference type="ARBA" id="ARBA00022989"/>
    </source>
</evidence>
<sequence length="374" mass="41606">MAPVTEHQGSFLSRISRRNQIVSMDVNHEQELEELEDFQKHVAERFTELLSPSNTTTTAADSPESDPILSIQWLRKLLDVFMSCESEFHSLLTSNSSQISKPPLDKLVPEMLDRIVKALDICTAVVNGVDLVRQIQRLAEIAVTALKQRPLSDGSVRRAKRALTSLLAALNADKNSVSSGRKTTTAEQWSSMGRRSGGGGEGCVSKNWSAAKQIQAMTANLVAPRGGESSPIYIMNSVMVVMMWTLVAAIPCQTSNGLTVHLPLPKNQVWASAAVSIHERIGEELKRKEKRCGGGGLMEEMQRMERIGLKMMEFSEGFRFNGEENVVEEVAEMEEICRKMEDGLEGLQRRVREVFHRLIKSRSEILEAIDHCNG</sequence>
<dbReference type="Pfam" id="PF05633">
    <property type="entry name" value="ROH1-like"/>
    <property type="match status" value="1"/>
</dbReference>
<accession>V4L7Q9</accession>
<evidence type="ECO:0000256" key="2">
    <source>
        <dbReference type="ARBA" id="ARBA00022692"/>
    </source>
</evidence>
<evidence type="ECO:0000256" key="4">
    <source>
        <dbReference type="ARBA" id="ARBA00023136"/>
    </source>
</evidence>
<name>V4L7Q9_EUTSA</name>
<evidence type="ECO:0008006" key="9">
    <source>
        <dbReference type="Google" id="ProtNLM"/>
    </source>
</evidence>
<feature type="region of interest" description="Disordered" evidence="6">
    <location>
        <begin position="177"/>
        <end position="202"/>
    </location>
</feature>
<dbReference type="eggNOG" id="ENOG502QUJZ">
    <property type="taxonomic scope" value="Eukaryota"/>
</dbReference>
<dbReference type="STRING" id="72664.V4L7Q9"/>
<dbReference type="Proteomes" id="UP000030689">
    <property type="component" value="Unassembled WGS sequence"/>
</dbReference>
<dbReference type="InterPro" id="IPR008511">
    <property type="entry name" value="ROH1-like"/>
</dbReference>
<dbReference type="EMBL" id="KI517537">
    <property type="protein sequence ID" value="ESQ38377.1"/>
    <property type="molecule type" value="Genomic_DNA"/>
</dbReference>
<protein>
    <recommendedName>
        <fullName evidence="9">Protein BYPASS-related protein</fullName>
    </recommendedName>
</protein>
<proteinExistence type="inferred from homology"/>
<dbReference type="PANTHER" id="PTHR31509">
    <property type="entry name" value="BPS1-LIKE PROTEIN"/>
    <property type="match status" value="1"/>
</dbReference>
<gene>
    <name evidence="7" type="ORF">EUTSA_v10028740mg</name>
</gene>
<dbReference type="GO" id="GO:0016020">
    <property type="term" value="C:membrane"/>
    <property type="evidence" value="ECO:0007669"/>
    <property type="project" value="UniProtKB-SubCell"/>
</dbReference>
<comment type="subcellular location">
    <subcellularLocation>
        <location evidence="1">Membrane</location>
        <topology evidence="1">Single-pass membrane protein</topology>
    </subcellularLocation>
</comment>
<reference evidence="7 8" key="1">
    <citation type="journal article" date="2013" name="Front. Plant Sci.">
        <title>The Reference Genome of the Halophytic Plant Eutrema salsugineum.</title>
        <authorList>
            <person name="Yang R."/>
            <person name="Jarvis D.E."/>
            <person name="Chen H."/>
            <person name="Beilstein M.A."/>
            <person name="Grimwood J."/>
            <person name="Jenkins J."/>
            <person name="Shu S."/>
            <person name="Prochnik S."/>
            <person name="Xin M."/>
            <person name="Ma C."/>
            <person name="Schmutz J."/>
            <person name="Wing R.A."/>
            <person name="Mitchell-Olds T."/>
            <person name="Schumaker K.S."/>
            <person name="Wang X."/>
        </authorList>
    </citation>
    <scope>NUCLEOTIDE SEQUENCE [LARGE SCALE GENOMIC DNA]</scope>
</reference>
<dbReference type="Gramene" id="ESQ38377">
    <property type="protein sequence ID" value="ESQ38377"/>
    <property type="gene ID" value="EUTSA_v10028740mg"/>
</dbReference>